<evidence type="ECO:0000256" key="2">
    <source>
        <dbReference type="ARBA" id="ARBA00022448"/>
    </source>
</evidence>
<evidence type="ECO:0000256" key="3">
    <source>
        <dbReference type="ARBA" id="ARBA00022741"/>
    </source>
</evidence>
<dbReference type="AlphaFoldDB" id="A0A6M0H5P1"/>
<dbReference type="Pfam" id="PF00005">
    <property type="entry name" value="ABC_tran"/>
    <property type="match status" value="1"/>
</dbReference>
<dbReference type="PROSITE" id="PS50893">
    <property type="entry name" value="ABC_TRANSPORTER_2"/>
    <property type="match status" value="1"/>
</dbReference>
<evidence type="ECO:0000259" key="5">
    <source>
        <dbReference type="PROSITE" id="PS50893"/>
    </source>
</evidence>
<dbReference type="EMBL" id="JAAGPU010000023">
    <property type="protein sequence ID" value="NEU05618.1"/>
    <property type="molecule type" value="Genomic_DNA"/>
</dbReference>
<dbReference type="SMART" id="SM00382">
    <property type="entry name" value="AAA"/>
    <property type="match status" value="1"/>
</dbReference>
<keyword evidence="2" id="KW-0813">Transport</keyword>
<dbReference type="Proteomes" id="UP000481872">
    <property type="component" value="Unassembled WGS sequence"/>
</dbReference>
<feature type="domain" description="ABC transporter" evidence="5">
    <location>
        <begin position="5"/>
        <end position="233"/>
    </location>
</feature>
<evidence type="ECO:0000313" key="7">
    <source>
        <dbReference type="Proteomes" id="UP000481872"/>
    </source>
</evidence>
<accession>A0A6M0H5P1</accession>
<comment type="caution">
    <text evidence="6">The sequence shown here is derived from an EMBL/GenBank/DDBJ whole genome shotgun (WGS) entry which is preliminary data.</text>
</comment>
<dbReference type="InterPro" id="IPR003439">
    <property type="entry name" value="ABC_transporter-like_ATP-bd"/>
</dbReference>
<dbReference type="SUPFAM" id="SSF52540">
    <property type="entry name" value="P-loop containing nucleoside triphosphate hydrolases"/>
    <property type="match status" value="1"/>
</dbReference>
<keyword evidence="7" id="KW-1185">Reference proteome</keyword>
<organism evidence="6 7">
    <name type="scientific">Clostridium senegalense</name>
    <dbReference type="NCBI Taxonomy" id="1465809"/>
    <lineage>
        <taxon>Bacteria</taxon>
        <taxon>Bacillati</taxon>
        <taxon>Bacillota</taxon>
        <taxon>Clostridia</taxon>
        <taxon>Eubacteriales</taxon>
        <taxon>Clostridiaceae</taxon>
        <taxon>Clostridium</taxon>
    </lineage>
</organism>
<comment type="similarity">
    <text evidence="1">Belongs to the ABC transporter superfamily.</text>
</comment>
<dbReference type="RefSeq" id="WP_061995803.1">
    <property type="nucleotide sequence ID" value="NZ_JAAGPU010000023.1"/>
</dbReference>
<name>A0A6M0H5P1_9CLOT</name>
<evidence type="ECO:0000256" key="4">
    <source>
        <dbReference type="ARBA" id="ARBA00022840"/>
    </source>
</evidence>
<dbReference type="PROSITE" id="PS00211">
    <property type="entry name" value="ABC_TRANSPORTER_1"/>
    <property type="match status" value="1"/>
</dbReference>
<dbReference type="InterPro" id="IPR027417">
    <property type="entry name" value="P-loop_NTPase"/>
</dbReference>
<proteinExistence type="inferred from homology"/>
<evidence type="ECO:0000313" key="6">
    <source>
        <dbReference type="EMBL" id="NEU05618.1"/>
    </source>
</evidence>
<dbReference type="GO" id="GO:0016887">
    <property type="term" value="F:ATP hydrolysis activity"/>
    <property type="evidence" value="ECO:0007669"/>
    <property type="project" value="InterPro"/>
</dbReference>
<sequence length="303" mass="34444">MNNILKIKNVTKKYGTRTVLSNINFTMNEGEIIGLVGPNGAGKTTIMKIITGLTTKYDGEVFIQDENIMSMKKSKTKKVGCVIETPGLYPNLTGYENLEFFSQISGVKNNDEISTIVKMLGLEDAINKKVKTYSLGMRQRLGIAQAVLSYPPLLILDEPTNGLDPNVIIEIRKFIKYISEKKKTTVLISSHILSEIEMLCDRVIFMQKGEVIRCEDLKNKGDEIATTVFETKNIEEFKRFFKEKNIEFSTEDVDKVKIQKNKIEIQQIIKELINDEILFTSVYEEKESLEEKFMKTVGGDINV</sequence>
<dbReference type="Gene3D" id="3.40.50.300">
    <property type="entry name" value="P-loop containing nucleotide triphosphate hydrolases"/>
    <property type="match status" value="1"/>
</dbReference>
<dbReference type="PANTHER" id="PTHR43335">
    <property type="entry name" value="ABC TRANSPORTER, ATP-BINDING PROTEIN"/>
    <property type="match status" value="1"/>
</dbReference>
<keyword evidence="3" id="KW-0547">Nucleotide-binding</keyword>
<evidence type="ECO:0000256" key="1">
    <source>
        <dbReference type="ARBA" id="ARBA00005417"/>
    </source>
</evidence>
<keyword evidence="4 6" id="KW-0067">ATP-binding</keyword>
<dbReference type="PANTHER" id="PTHR43335:SF4">
    <property type="entry name" value="ABC TRANSPORTER, ATP-BINDING PROTEIN"/>
    <property type="match status" value="1"/>
</dbReference>
<dbReference type="InterPro" id="IPR003593">
    <property type="entry name" value="AAA+_ATPase"/>
</dbReference>
<gene>
    <name evidence="6" type="ORF">G3M99_12285</name>
</gene>
<dbReference type="GO" id="GO:0005524">
    <property type="term" value="F:ATP binding"/>
    <property type="evidence" value="ECO:0007669"/>
    <property type="project" value="UniProtKB-KW"/>
</dbReference>
<reference evidence="6 7" key="1">
    <citation type="submission" date="2020-02" db="EMBL/GenBank/DDBJ databases">
        <title>Genome assembly of a novel Clostridium senegalense strain.</title>
        <authorList>
            <person name="Gupta T.B."/>
            <person name="Jauregui R."/>
            <person name="Maclean P."/>
            <person name="Nawarathana A."/>
            <person name="Brightwell G."/>
        </authorList>
    </citation>
    <scope>NUCLEOTIDE SEQUENCE [LARGE SCALE GENOMIC DNA]</scope>
    <source>
        <strain evidence="6 7">AGRFS4</strain>
    </source>
</reference>
<protein>
    <submittedName>
        <fullName evidence="6">ABC transporter ATP-binding protein</fullName>
    </submittedName>
</protein>
<dbReference type="InterPro" id="IPR017871">
    <property type="entry name" value="ABC_transporter-like_CS"/>
</dbReference>